<dbReference type="Gene3D" id="1.25.40.420">
    <property type="match status" value="1"/>
</dbReference>
<dbReference type="InterPro" id="IPR045005">
    <property type="entry name" value="BPM1-6"/>
</dbReference>
<protein>
    <recommendedName>
        <fullName evidence="3">BTB domain-containing protein</fullName>
    </recommendedName>
</protein>
<dbReference type="SMART" id="SM00225">
    <property type="entry name" value="BTB"/>
    <property type="match status" value="1"/>
</dbReference>
<proteinExistence type="inferred from homology"/>
<dbReference type="GO" id="GO:0016567">
    <property type="term" value="P:protein ubiquitination"/>
    <property type="evidence" value="ECO:0007669"/>
    <property type="project" value="InterPro"/>
</dbReference>
<evidence type="ECO:0000256" key="1">
    <source>
        <dbReference type="ARBA" id="ARBA00004906"/>
    </source>
</evidence>
<name>A0A9Q0C466_9POAL</name>
<evidence type="ECO:0000256" key="2">
    <source>
        <dbReference type="ARBA" id="ARBA00010846"/>
    </source>
</evidence>
<organism evidence="4 5">
    <name type="scientific">Rhynchospora breviuscula</name>
    <dbReference type="NCBI Taxonomy" id="2022672"/>
    <lineage>
        <taxon>Eukaryota</taxon>
        <taxon>Viridiplantae</taxon>
        <taxon>Streptophyta</taxon>
        <taxon>Embryophyta</taxon>
        <taxon>Tracheophyta</taxon>
        <taxon>Spermatophyta</taxon>
        <taxon>Magnoliopsida</taxon>
        <taxon>Liliopsida</taxon>
        <taxon>Poales</taxon>
        <taxon>Cyperaceae</taxon>
        <taxon>Cyperoideae</taxon>
        <taxon>Rhynchosporeae</taxon>
        <taxon>Rhynchospora</taxon>
    </lineage>
</organism>
<dbReference type="InterPro" id="IPR056423">
    <property type="entry name" value="BACK_BPM_SPOP"/>
</dbReference>
<dbReference type="InterPro" id="IPR008974">
    <property type="entry name" value="TRAF-like"/>
</dbReference>
<dbReference type="PROSITE" id="PS50097">
    <property type="entry name" value="BTB"/>
    <property type="match status" value="1"/>
</dbReference>
<comment type="pathway">
    <text evidence="1">Protein modification; protein ubiquitination.</text>
</comment>
<evidence type="ECO:0000313" key="5">
    <source>
        <dbReference type="Proteomes" id="UP001151287"/>
    </source>
</evidence>
<evidence type="ECO:0000259" key="3">
    <source>
        <dbReference type="PROSITE" id="PS50097"/>
    </source>
</evidence>
<dbReference type="EMBL" id="JAMQYH010000005">
    <property type="protein sequence ID" value="KAJ1686963.1"/>
    <property type="molecule type" value="Genomic_DNA"/>
</dbReference>
<dbReference type="Gene3D" id="3.30.710.10">
    <property type="entry name" value="Potassium Channel Kv1.1, Chain A"/>
    <property type="match status" value="1"/>
</dbReference>
<dbReference type="InterPro" id="IPR011333">
    <property type="entry name" value="SKP1/BTB/POZ_sf"/>
</dbReference>
<dbReference type="PANTHER" id="PTHR26379">
    <property type="entry name" value="BTB/POZ AND MATH DOMAIN-CONTAINING PROTEIN 1"/>
    <property type="match status" value="1"/>
</dbReference>
<dbReference type="Proteomes" id="UP001151287">
    <property type="component" value="Unassembled WGS sequence"/>
</dbReference>
<dbReference type="Pfam" id="PF24570">
    <property type="entry name" value="BACK_BPM_SPOP"/>
    <property type="match status" value="1"/>
</dbReference>
<sequence length="338" mass="38702">MEVKTEYATSTYYFKFRYSGANDQEMGQSVDTCRYNTWDCGWFLMFFPNKTAADADDHVTLCLKILTHGKTMTVYYDLGVFNKFGSLTSTWLRKSGVFDNTRMLSDSWVMRRAEFEKNHIIEGEFTVHCAITIADQSAILDRAASGILPVGLKEDLGLLLERGDCADLTFQVEGQIIAAHRVIVTARSPKLRVELSEREVKMNECVVIEDMEATIFRALLFYMYTDTISVKHFMGEGSSQNTSLNVFFEQLLKASVRYEIVGLHALCEQQLFRSISEENVLSTLILAEEHTFPQLKEHCLKFIVAGNLCIKVYFSPEYKTILTKFPSLFEELKERLGY</sequence>
<evidence type="ECO:0000313" key="4">
    <source>
        <dbReference type="EMBL" id="KAJ1686963.1"/>
    </source>
</evidence>
<feature type="domain" description="BTB" evidence="3">
    <location>
        <begin position="166"/>
        <end position="232"/>
    </location>
</feature>
<dbReference type="PANTHER" id="PTHR26379:SF340">
    <property type="entry name" value="OS09G0338200 PROTEIN"/>
    <property type="match status" value="1"/>
</dbReference>
<dbReference type="SUPFAM" id="SSF54695">
    <property type="entry name" value="POZ domain"/>
    <property type="match status" value="1"/>
</dbReference>
<dbReference type="InterPro" id="IPR000210">
    <property type="entry name" value="BTB/POZ_dom"/>
</dbReference>
<dbReference type="AlphaFoldDB" id="A0A9Q0C466"/>
<dbReference type="OrthoDB" id="598013at2759"/>
<keyword evidence="5" id="KW-1185">Reference proteome</keyword>
<comment type="caution">
    <text evidence="4">The sequence shown here is derived from an EMBL/GenBank/DDBJ whole genome shotgun (WGS) entry which is preliminary data.</text>
</comment>
<dbReference type="SUPFAM" id="SSF49599">
    <property type="entry name" value="TRAF domain-like"/>
    <property type="match status" value="1"/>
</dbReference>
<accession>A0A9Q0C466</accession>
<gene>
    <name evidence="4" type="ORF">LUZ63_018353</name>
</gene>
<dbReference type="Pfam" id="PF00651">
    <property type="entry name" value="BTB"/>
    <property type="match status" value="1"/>
</dbReference>
<reference evidence="4" key="1">
    <citation type="journal article" date="2022" name="Cell">
        <title>Repeat-based holocentromeres influence genome architecture and karyotype evolution.</title>
        <authorList>
            <person name="Hofstatter P.G."/>
            <person name="Thangavel G."/>
            <person name="Lux T."/>
            <person name="Neumann P."/>
            <person name="Vondrak T."/>
            <person name="Novak P."/>
            <person name="Zhang M."/>
            <person name="Costa L."/>
            <person name="Castellani M."/>
            <person name="Scott A."/>
            <person name="Toegelov H."/>
            <person name="Fuchs J."/>
            <person name="Mata-Sucre Y."/>
            <person name="Dias Y."/>
            <person name="Vanzela A.L.L."/>
            <person name="Huettel B."/>
            <person name="Almeida C.C.S."/>
            <person name="Simkova H."/>
            <person name="Souza G."/>
            <person name="Pedrosa-Harand A."/>
            <person name="Macas J."/>
            <person name="Mayer K.F.X."/>
            <person name="Houben A."/>
            <person name="Marques A."/>
        </authorList>
    </citation>
    <scope>NUCLEOTIDE SEQUENCE</scope>
    <source>
        <strain evidence="4">RhyBre1mFocal</strain>
    </source>
</reference>
<dbReference type="Gene3D" id="2.60.210.10">
    <property type="entry name" value="Apoptosis, Tumor Necrosis Factor Receptor Associated Protein 2, Chain A"/>
    <property type="match status" value="1"/>
</dbReference>
<comment type="similarity">
    <text evidence="2">Belongs to the Tdpoz family.</text>
</comment>